<evidence type="ECO:0000256" key="1">
    <source>
        <dbReference type="SAM" id="MobiDB-lite"/>
    </source>
</evidence>
<evidence type="ECO:0000313" key="3">
    <source>
        <dbReference type="Proteomes" id="UP000324800"/>
    </source>
</evidence>
<feature type="region of interest" description="Disordered" evidence="1">
    <location>
        <begin position="81"/>
        <end position="192"/>
    </location>
</feature>
<comment type="caution">
    <text evidence="2">The sequence shown here is derived from an EMBL/GenBank/DDBJ whole genome shotgun (WGS) entry which is preliminary data.</text>
</comment>
<gene>
    <name evidence="2" type="ORF">EZS28_054107</name>
</gene>
<name>A0A5J4QV62_9EUKA</name>
<protein>
    <submittedName>
        <fullName evidence="2">Uncharacterized protein</fullName>
    </submittedName>
</protein>
<dbReference type="Proteomes" id="UP000324800">
    <property type="component" value="Unassembled WGS sequence"/>
</dbReference>
<feature type="compositionally biased region" description="Low complexity" evidence="1">
    <location>
        <begin position="146"/>
        <end position="162"/>
    </location>
</feature>
<evidence type="ECO:0000313" key="2">
    <source>
        <dbReference type="EMBL" id="KAA6325149.1"/>
    </source>
</evidence>
<sequence length="192" mass="21432">MPLSADPFIYPQQPANAFGQQKLNTSLFGYPQQPANPFRPSVINQSPFVQPQQPANPFGMPQQQNIPFPLIWPYSNPHLDQHSPAIQSNHANPFAFSSSTSDRNMFDLQSQQQQTNVQLPPLKEDSSEQSNNFGAPNPEQHFGSFGQQQQRIQIGQPQQKGGLLNEPNQPHHFGAFENPLQKQGSTFGQTMA</sequence>
<proteinExistence type="predicted"/>
<feature type="non-terminal residue" evidence="2">
    <location>
        <position position="192"/>
    </location>
</feature>
<dbReference type="EMBL" id="SNRW01044192">
    <property type="protein sequence ID" value="KAA6325149.1"/>
    <property type="molecule type" value="Genomic_DNA"/>
</dbReference>
<accession>A0A5J4QV62</accession>
<reference evidence="2 3" key="1">
    <citation type="submission" date="2019-03" db="EMBL/GenBank/DDBJ databases">
        <title>Single cell metagenomics reveals metabolic interactions within the superorganism composed of flagellate Streblomastix strix and complex community of Bacteroidetes bacteria on its surface.</title>
        <authorList>
            <person name="Treitli S.C."/>
            <person name="Kolisko M."/>
            <person name="Husnik F."/>
            <person name="Keeling P."/>
            <person name="Hampl V."/>
        </authorList>
    </citation>
    <scope>NUCLEOTIDE SEQUENCE [LARGE SCALE GENOMIC DNA]</scope>
    <source>
        <strain evidence="2">ST1C</strain>
    </source>
</reference>
<organism evidence="2 3">
    <name type="scientific">Streblomastix strix</name>
    <dbReference type="NCBI Taxonomy" id="222440"/>
    <lineage>
        <taxon>Eukaryota</taxon>
        <taxon>Metamonada</taxon>
        <taxon>Preaxostyla</taxon>
        <taxon>Oxymonadida</taxon>
        <taxon>Streblomastigidae</taxon>
        <taxon>Streblomastix</taxon>
    </lineage>
</organism>
<feature type="compositionally biased region" description="Polar residues" evidence="1">
    <location>
        <begin position="180"/>
        <end position="192"/>
    </location>
</feature>
<feature type="compositionally biased region" description="Polar residues" evidence="1">
    <location>
        <begin position="84"/>
        <end position="103"/>
    </location>
</feature>
<dbReference type="AlphaFoldDB" id="A0A5J4QV62"/>